<dbReference type="Pfam" id="PF02931">
    <property type="entry name" value="Neur_chan_LBD"/>
    <property type="match status" value="1"/>
</dbReference>
<evidence type="ECO:0000313" key="4">
    <source>
        <dbReference type="Proteomes" id="UP000076502"/>
    </source>
</evidence>
<dbReference type="PROSITE" id="PS51257">
    <property type="entry name" value="PROKAR_LIPOPROTEIN"/>
    <property type="match status" value="1"/>
</dbReference>
<sequence>MKSFIFVCLMIFSRLYHGGSTVLSCKDNTSNSPMLLLKQYLLCNYDIDVRPIDDHRNVTSVVFGMNIQHFSVNEMASTLDLHVWTKMMWTDRLLTWTPSEFGGIDMIRIMSDELWVPDITLQSASNMGVDIHMPRTLCFVYTTRVLCVPTMVYTTYCQSDHTWWPYDTLNCTLQFSSWAYPNTDIHIRPMAIEIKNEVVMEKNPQWDLVNITMSQVVADSKFGMGFNSKLISYHILLKRYASMNSAAYITVAIVLSTMTLTVLWLEPKSLERIILANMNFILHLICLQDMEWNLPFNGARLPKLLTFYEHSLMLATLSLILTSILRHLQELTVDAPLWVSSASISILKSRVGQIFLMSILDPKVSAEMELNADDTTNLVSIQKKESTWSCCSSNKYAYKLSKESI</sequence>
<dbReference type="EMBL" id="KQ435007">
    <property type="protein sequence ID" value="KZC13516.1"/>
    <property type="molecule type" value="Genomic_DNA"/>
</dbReference>
<name>A0A154PNQ9_DUFNO</name>
<keyword evidence="1" id="KW-0732">Signal</keyword>
<dbReference type="AlphaFoldDB" id="A0A154PNQ9"/>
<dbReference type="InterPro" id="IPR006201">
    <property type="entry name" value="Neur_channel"/>
</dbReference>
<dbReference type="Gene3D" id="2.70.170.10">
    <property type="entry name" value="Neurotransmitter-gated ion-channel ligand-binding domain"/>
    <property type="match status" value="1"/>
</dbReference>
<organism evidence="3 4">
    <name type="scientific">Dufourea novaeangliae</name>
    <name type="common">Sweat bee</name>
    <dbReference type="NCBI Taxonomy" id="178035"/>
    <lineage>
        <taxon>Eukaryota</taxon>
        <taxon>Metazoa</taxon>
        <taxon>Ecdysozoa</taxon>
        <taxon>Arthropoda</taxon>
        <taxon>Hexapoda</taxon>
        <taxon>Insecta</taxon>
        <taxon>Pterygota</taxon>
        <taxon>Neoptera</taxon>
        <taxon>Endopterygota</taxon>
        <taxon>Hymenoptera</taxon>
        <taxon>Apocrita</taxon>
        <taxon>Aculeata</taxon>
        <taxon>Apoidea</taxon>
        <taxon>Anthophila</taxon>
        <taxon>Halictidae</taxon>
        <taxon>Rophitinae</taxon>
        <taxon>Dufourea</taxon>
    </lineage>
</organism>
<dbReference type="GO" id="GO:0016020">
    <property type="term" value="C:membrane"/>
    <property type="evidence" value="ECO:0007669"/>
    <property type="project" value="InterPro"/>
</dbReference>
<dbReference type="STRING" id="178035.A0A154PNQ9"/>
<dbReference type="GO" id="GO:0005230">
    <property type="term" value="F:extracellular ligand-gated monoatomic ion channel activity"/>
    <property type="evidence" value="ECO:0007669"/>
    <property type="project" value="InterPro"/>
</dbReference>
<dbReference type="CDD" id="cd18989">
    <property type="entry name" value="LGIC_ECD_cation"/>
    <property type="match status" value="1"/>
</dbReference>
<feature type="chain" id="PRO_5007599712" evidence="1">
    <location>
        <begin position="19"/>
        <end position="405"/>
    </location>
</feature>
<dbReference type="Proteomes" id="UP000076502">
    <property type="component" value="Unassembled WGS sequence"/>
</dbReference>
<keyword evidence="4" id="KW-1185">Reference proteome</keyword>
<evidence type="ECO:0000256" key="1">
    <source>
        <dbReference type="SAM" id="SignalP"/>
    </source>
</evidence>
<dbReference type="SUPFAM" id="SSF63712">
    <property type="entry name" value="Nicotinic receptor ligand binding domain-like"/>
    <property type="match status" value="1"/>
</dbReference>
<proteinExistence type="predicted"/>
<evidence type="ECO:0000259" key="2">
    <source>
        <dbReference type="Pfam" id="PF02931"/>
    </source>
</evidence>
<evidence type="ECO:0000313" key="3">
    <source>
        <dbReference type="EMBL" id="KZC13516.1"/>
    </source>
</evidence>
<dbReference type="GO" id="GO:0004888">
    <property type="term" value="F:transmembrane signaling receptor activity"/>
    <property type="evidence" value="ECO:0007669"/>
    <property type="project" value="InterPro"/>
</dbReference>
<dbReference type="InterPro" id="IPR006202">
    <property type="entry name" value="Neur_chan_lig-bd"/>
</dbReference>
<gene>
    <name evidence="3" type="ORF">WN55_05068</name>
</gene>
<dbReference type="OrthoDB" id="410315at2759"/>
<dbReference type="PANTHER" id="PTHR18945">
    <property type="entry name" value="NEUROTRANSMITTER GATED ION CHANNEL"/>
    <property type="match status" value="1"/>
</dbReference>
<feature type="domain" description="Neurotransmitter-gated ion-channel ligand-binding" evidence="2">
    <location>
        <begin position="38"/>
        <end position="239"/>
    </location>
</feature>
<protein>
    <submittedName>
        <fullName evidence="3">Acetylcholine receptor subunit beta</fullName>
    </submittedName>
</protein>
<reference evidence="3 4" key="1">
    <citation type="submission" date="2015-07" db="EMBL/GenBank/DDBJ databases">
        <title>The genome of Dufourea novaeangliae.</title>
        <authorList>
            <person name="Pan H."/>
            <person name="Kapheim K."/>
        </authorList>
    </citation>
    <scope>NUCLEOTIDE SEQUENCE [LARGE SCALE GENOMIC DNA]</scope>
    <source>
        <strain evidence="3">0120121106</strain>
        <tissue evidence="3">Whole body</tissue>
    </source>
</reference>
<dbReference type="InterPro" id="IPR036734">
    <property type="entry name" value="Neur_chan_lig-bd_sf"/>
</dbReference>
<accession>A0A154PNQ9</accession>
<keyword evidence="3" id="KW-0675">Receptor</keyword>
<feature type="signal peptide" evidence="1">
    <location>
        <begin position="1"/>
        <end position="18"/>
    </location>
</feature>